<dbReference type="EMBL" id="RDQH01000330">
    <property type="protein sequence ID" value="RXI01469.1"/>
    <property type="molecule type" value="Genomic_DNA"/>
</dbReference>
<evidence type="ECO:0000256" key="1">
    <source>
        <dbReference type="ARBA" id="ARBA00004479"/>
    </source>
</evidence>
<evidence type="ECO:0000313" key="8">
    <source>
        <dbReference type="EMBL" id="RXI01469.1"/>
    </source>
</evidence>
<accession>A0A498JZY1</accession>
<keyword evidence="4" id="KW-1133">Transmembrane helix</keyword>
<organism evidence="8 9">
    <name type="scientific">Malus domestica</name>
    <name type="common">Apple</name>
    <name type="synonym">Pyrus malus</name>
    <dbReference type="NCBI Taxonomy" id="3750"/>
    <lineage>
        <taxon>Eukaryota</taxon>
        <taxon>Viridiplantae</taxon>
        <taxon>Streptophyta</taxon>
        <taxon>Embryophyta</taxon>
        <taxon>Tracheophyta</taxon>
        <taxon>Spermatophyta</taxon>
        <taxon>Magnoliopsida</taxon>
        <taxon>eudicotyledons</taxon>
        <taxon>Gunneridae</taxon>
        <taxon>Pentapetalae</taxon>
        <taxon>rosids</taxon>
        <taxon>fabids</taxon>
        <taxon>Rosales</taxon>
        <taxon>Rosaceae</taxon>
        <taxon>Amygdaloideae</taxon>
        <taxon>Maleae</taxon>
        <taxon>Malus</taxon>
    </lineage>
</organism>
<evidence type="ECO:0000256" key="7">
    <source>
        <dbReference type="ARBA" id="ARBA00023180"/>
    </source>
</evidence>
<reference evidence="8 9" key="1">
    <citation type="submission" date="2018-10" db="EMBL/GenBank/DDBJ databases">
        <title>A high-quality apple genome assembly.</title>
        <authorList>
            <person name="Hu J."/>
        </authorList>
    </citation>
    <scope>NUCLEOTIDE SEQUENCE [LARGE SCALE GENOMIC DNA]</scope>
    <source>
        <strain evidence="9">cv. HFTH1</strain>
        <tissue evidence="8">Young leaf</tissue>
    </source>
</reference>
<dbReference type="Pfam" id="PF00560">
    <property type="entry name" value="LRR_1"/>
    <property type="match status" value="1"/>
</dbReference>
<sequence>MLQNKLSWKFPPHVKIGFTFGLRVAIGSLVFCKRWRKWYYKAVHNMVVKKFPQLEERTGIHQRHFTADGHVIGLDVSGEFLEGGIDNSSSLFDLQHLQSLNLSCNCQVGNGFPIPPAIGKLTNLRYLNLSITCYSGQVPYAITRLTRLVALDLSGNYNFGYTQLKLYNPDLSTLVQSLTEFRELYLDGVTVSAWDTEWCQAISSSLPNLRVLSLSACNLSGPIDQSLAKLQSLSVIRLDDNDLPVPLPGVFANFSNLSSLSLSSCLMRGTFPEELFRELLLSHNQFFGQLHECLDVSSYFVTLGLSFNNLEGLVPLSIYNF</sequence>
<evidence type="ECO:0000256" key="3">
    <source>
        <dbReference type="ARBA" id="ARBA00022729"/>
    </source>
</evidence>
<keyword evidence="6" id="KW-0675">Receptor</keyword>
<dbReference type="InterPro" id="IPR001611">
    <property type="entry name" value="Leu-rich_rpt"/>
</dbReference>
<evidence type="ECO:0000256" key="4">
    <source>
        <dbReference type="ARBA" id="ARBA00022989"/>
    </source>
</evidence>
<evidence type="ECO:0000313" key="9">
    <source>
        <dbReference type="Proteomes" id="UP000290289"/>
    </source>
</evidence>
<dbReference type="GO" id="GO:0016020">
    <property type="term" value="C:membrane"/>
    <property type="evidence" value="ECO:0007669"/>
    <property type="project" value="UniProtKB-SubCell"/>
</dbReference>
<dbReference type="SUPFAM" id="SSF52058">
    <property type="entry name" value="L domain-like"/>
    <property type="match status" value="1"/>
</dbReference>
<gene>
    <name evidence="8" type="ORF">DVH24_014818</name>
</gene>
<protein>
    <submittedName>
        <fullName evidence="8">Uncharacterized protein</fullName>
    </submittedName>
</protein>
<dbReference type="Gene3D" id="3.80.10.10">
    <property type="entry name" value="Ribonuclease Inhibitor"/>
    <property type="match status" value="1"/>
</dbReference>
<keyword evidence="7" id="KW-0325">Glycoprotein</keyword>
<comment type="caution">
    <text evidence="8">The sequence shown here is derived from an EMBL/GenBank/DDBJ whole genome shotgun (WGS) entry which is preliminary data.</text>
</comment>
<keyword evidence="5" id="KW-0472">Membrane</keyword>
<evidence type="ECO:0000256" key="5">
    <source>
        <dbReference type="ARBA" id="ARBA00023136"/>
    </source>
</evidence>
<dbReference type="InterPro" id="IPR032675">
    <property type="entry name" value="LRR_dom_sf"/>
</dbReference>
<evidence type="ECO:0000256" key="6">
    <source>
        <dbReference type="ARBA" id="ARBA00023170"/>
    </source>
</evidence>
<keyword evidence="3" id="KW-0732">Signal</keyword>
<evidence type="ECO:0000256" key="2">
    <source>
        <dbReference type="ARBA" id="ARBA00022692"/>
    </source>
</evidence>
<name>A0A498JZY1_MALDO</name>
<dbReference type="PANTHER" id="PTHR48061">
    <property type="entry name" value="LEUCINE-RICH REPEAT RECEPTOR PROTEIN KINASE EMS1-LIKE-RELATED"/>
    <property type="match status" value="1"/>
</dbReference>
<dbReference type="AlphaFoldDB" id="A0A498JZY1"/>
<keyword evidence="2" id="KW-0812">Transmembrane</keyword>
<dbReference type="STRING" id="3750.A0A498JZY1"/>
<dbReference type="Proteomes" id="UP000290289">
    <property type="component" value="Chromosome 4"/>
</dbReference>
<keyword evidence="9" id="KW-1185">Reference proteome</keyword>
<dbReference type="PANTHER" id="PTHR48061:SF2">
    <property type="entry name" value="RECEPTOR LIKE PROTEIN 30-LIKE"/>
    <property type="match status" value="1"/>
</dbReference>
<comment type="subcellular location">
    <subcellularLocation>
        <location evidence="1">Membrane</location>
        <topology evidence="1">Single-pass type I membrane protein</topology>
    </subcellularLocation>
</comment>
<proteinExistence type="predicted"/>
<dbReference type="InterPro" id="IPR046956">
    <property type="entry name" value="RLP23-like"/>
</dbReference>